<accession>A0ABM1ZCP2</accession>
<dbReference type="GeneID" id="109401775"/>
<feature type="compositionally biased region" description="Low complexity" evidence="1">
    <location>
        <begin position="663"/>
        <end position="677"/>
    </location>
</feature>
<feature type="compositionally biased region" description="Basic residues" evidence="1">
    <location>
        <begin position="364"/>
        <end position="373"/>
    </location>
</feature>
<feature type="region of interest" description="Disordered" evidence="1">
    <location>
        <begin position="871"/>
        <end position="923"/>
    </location>
</feature>
<keyword evidence="3" id="KW-1185">Reference proteome</keyword>
<evidence type="ECO:0000313" key="2">
    <source>
        <dbReference type="EnsemblMetazoa" id="AALFPA23_017259.P25160"/>
    </source>
</evidence>
<sequence>MSEMEKAIEQKLADARAQSDKKDAKPSDNKADVKKTANSGATGTSAAKKDDGKAAPVAKKPINTAKKPADGGKTAVVQKTAGANAVKKVAAKPAANQKATPGTKPTAPKASPVAKKPDGKATNQKAAASQPGPNAKKPVVKSPAQKAPASGAGSQTGSSPKKVVAKPSATPKASTAGAQAGTNAKKDESKQPTGATNKVASKTNEGKTVANDDKERKDTSKVGQKGKEEKPGTAKAVEKSDKSNGNADSSTKHAEKKVDKKETRDDSAERKSRGSDGDRRSRRRSRSKSSRDRSRSPMIYKRNYNYYGRNYDPNYHRRKYDSHSSYRRSPYRGRTRSPLPPRRRSRSPHSRRSPSPRRYDSRRRSPRRRSRSRSNRDRSRSTDRIADPKALRAKKSFLDDLAVKFAQEGKEFPELEQYRCEINSQFVQYPTVRNQFSRHAMEHSCASTDPYLDMDVCPPAADPIATPIVLTDPYNAYPLYPEAQPLVSYPMQVEPMVMHSSALDSPQPSVDSFQQDKNSVVNSAEMHRSAGSKPSAPTEIWTKQEVKLRVKQAIKLLDDADSGRTKTAKFLYRAPTVHGKGVNEDRSPVLKSTKNPTFAFSCRSAETSDPFGNIPRKLKPIVDVLRMDEGQISYRILQRHQQRELALIAEREKVQAEERARRSQGTTAATSTSLLQKTTQTDPTVCTDCLLRKIKVRYNGETQTDVVRTVDSIAQTNPMPVQAVSEFGSITELTPNQVRAVSELIKYIKLTVTSGTLTEMRDSLRDDQVYNLNNDLRTAYDYFDAMVEHKNSVPLEDDSVVENVPFDTTDDYNEPDTFIEDENFANDYDEIHKNFCDDDEDAECEDLESYSNPLLQGQPTMSSFQRNVDTRDNFTRSTGNAYGGSGGHFGGPSRSSYNQQSHGQRGGRGMNKGSHPVPFNRRN</sequence>
<evidence type="ECO:0000256" key="1">
    <source>
        <dbReference type="SAM" id="MobiDB-lite"/>
    </source>
</evidence>
<feature type="compositionally biased region" description="Low complexity" evidence="1">
    <location>
        <begin position="36"/>
        <end position="46"/>
    </location>
</feature>
<feature type="compositionally biased region" description="Basic and acidic residues" evidence="1">
    <location>
        <begin position="374"/>
        <end position="388"/>
    </location>
</feature>
<reference evidence="3" key="1">
    <citation type="journal article" date="2015" name="Proc. Natl. Acad. Sci. U.S.A.">
        <title>Genome sequence of the Asian Tiger mosquito, Aedes albopictus, reveals insights into its biology, genetics, and evolution.</title>
        <authorList>
            <person name="Chen X.G."/>
            <person name="Jiang X."/>
            <person name="Gu J."/>
            <person name="Xu M."/>
            <person name="Wu Y."/>
            <person name="Deng Y."/>
            <person name="Zhang C."/>
            <person name="Bonizzoni M."/>
            <person name="Dermauw W."/>
            <person name="Vontas J."/>
            <person name="Armbruster P."/>
            <person name="Huang X."/>
            <person name="Yang Y."/>
            <person name="Zhang H."/>
            <person name="He W."/>
            <person name="Peng H."/>
            <person name="Liu Y."/>
            <person name="Wu K."/>
            <person name="Chen J."/>
            <person name="Lirakis M."/>
            <person name="Topalis P."/>
            <person name="Van Leeuwen T."/>
            <person name="Hall A.B."/>
            <person name="Jiang X."/>
            <person name="Thorpe C."/>
            <person name="Mueller R.L."/>
            <person name="Sun C."/>
            <person name="Waterhouse R.M."/>
            <person name="Yan G."/>
            <person name="Tu Z.J."/>
            <person name="Fang X."/>
            <person name="James A.A."/>
        </authorList>
    </citation>
    <scope>NUCLEOTIDE SEQUENCE [LARGE SCALE GENOMIC DNA]</scope>
    <source>
        <strain evidence="3">Foshan</strain>
    </source>
</reference>
<proteinExistence type="predicted"/>
<organism evidence="2 3">
    <name type="scientific">Aedes albopictus</name>
    <name type="common">Asian tiger mosquito</name>
    <name type="synonym">Stegomyia albopicta</name>
    <dbReference type="NCBI Taxonomy" id="7160"/>
    <lineage>
        <taxon>Eukaryota</taxon>
        <taxon>Metazoa</taxon>
        <taxon>Ecdysozoa</taxon>
        <taxon>Arthropoda</taxon>
        <taxon>Hexapoda</taxon>
        <taxon>Insecta</taxon>
        <taxon>Pterygota</taxon>
        <taxon>Neoptera</taxon>
        <taxon>Endopterygota</taxon>
        <taxon>Diptera</taxon>
        <taxon>Nematocera</taxon>
        <taxon>Culicoidea</taxon>
        <taxon>Culicidae</taxon>
        <taxon>Culicinae</taxon>
        <taxon>Aedini</taxon>
        <taxon>Aedes</taxon>
        <taxon>Stegomyia</taxon>
    </lineage>
</organism>
<dbReference type="EnsemblMetazoa" id="AALFPA23_017259.R25160">
    <property type="protein sequence ID" value="AALFPA23_017259.P25160"/>
    <property type="gene ID" value="AALFPA23_017259"/>
</dbReference>
<dbReference type="Proteomes" id="UP000069940">
    <property type="component" value="Unassembled WGS sequence"/>
</dbReference>
<name>A0ABM1ZCP2_AEDAL</name>
<reference evidence="2" key="2">
    <citation type="submission" date="2025-05" db="UniProtKB">
        <authorList>
            <consortium name="EnsemblMetazoa"/>
        </authorList>
    </citation>
    <scope>IDENTIFICATION</scope>
    <source>
        <strain evidence="2">Foshan</strain>
    </source>
</reference>
<feature type="region of interest" description="Disordered" evidence="1">
    <location>
        <begin position="1"/>
        <end position="388"/>
    </location>
</feature>
<evidence type="ECO:0000313" key="3">
    <source>
        <dbReference type="Proteomes" id="UP000069940"/>
    </source>
</evidence>
<feature type="compositionally biased region" description="Low complexity" evidence="1">
    <location>
        <begin position="79"/>
        <end position="101"/>
    </location>
</feature>
<dbReference type="RefSeq" id="XP_019529931.3">
    <property type="nucleotide sequence ID" value="XM_019674386.3"/>
</dbReference>
<feature type="compositionally biased region" description="Basic and acidic residues" evidence="1">
    <location>
        <begin position="210"/>
        <end position="242"/>
    </location>
</feature>
<feature type="compositionally biased region" description="Basic residues" evidence="1">
    <location>
        <begin position="316"/>
        <end position="356"/>
    </location>
</feature>
<feature type="compositionally biased region" description="Low complexity" evidence="1">
    <location>
        <begin position="300"/>
        <end position="313"/>
    </location>
</feature>
<feature type="compositionally biased region" description="Polar residues" evidence="1">
    <location>
        <begin position="191"/>
        <end position="203"/>
    </location>
</feature>
<feature type="compositionally biased region" description="Polar residues" evidence="1">
    <location>
        <begin position="171"/>
        <end position="182"/>
    </location>
</feature>
<protein>
    <submittedName>
        <fullName evidence="2">Uncharacterized protein</fullName>
    </submittedName>
</protein>
<feature type="compositionally biased region" description="Basic and acidic residues" evidence="1">
    <location>
        <begin position="1"/>
        <end position="35"/>
    </location>
</feature>
<feature type="region of interest" description="Disordered" evidence="1">
    <location>
        <begin position="657"/>
        <end position="677"/>
    </location>
</feature>
<feature type="compositionally biased region" description="Gly residues" evidence="1">
    <location>
        <begin position="881"/>
        <end position="890"/>
    </location>
</feature>
<feature type="compositionally biased region" description="Basic and acidic residues" evidence="1">
    <location>
        <begin position="250"/>
        <end position="279"/>
    </location>
</feature>